<reference evidence="2" key="2">
    <citation type="journal article" date="2015" name="Data Brief">
        <title>Shoot transcriptome of the giant reed, Arundo donax.</title>
        <authorList>
            <person name="Barrero R.A."/>
            <person name="Guerrero F.D."/>
            <person name="Moolhuijzen P."/>
            <person name="Goolsby J.A."/>
            <person name="Tidwell J."/>
            <person name="Bellgard S.E."/>
            <person name="Bellgard M.I."/>
        </authorList>
    </citation>
    <scope>NUCLEOTIDE SEQUENCE</scope>
    <source>
        <tissue evidence="2">Shoot tissue taken approximately 20 cm above the soil surface</tissue>
    </source>
</reference>
<feature type="compositionally biased region" description="Basic residues" evidence="1">
    <location>
        <begin position="9"/>
        <end position="24"/>
    </location>
</feature>
<organism evidence="2">
    <name type="scientific">Arundo donax</name>
    <name type="common">Giant reed</name>
    <name type="synonym">Donax arundinaceus</name>
    <dbReference type="NCBI Taxonomy" id="35708"/>
    <lineage>
        <taxon>Eukaryota</taxon>
        <taxon>Viridiplantae</taxon>
        <taxon>Streptophyta</taxon>
        <taxon>Embryophyta</taxon>
        <taxon>Tracheophyta</taxon>
        <taxon>Spermatophyta</taxon>
        <taxon>Magnoliopsida</taxon>
        <taxon>Liliopsida</taxon>
        <taxon>Poales</taxon>
        <taxon>Poaceae</taxon>
        <taxon>PACMAD clade</taxon>
        <taxon>Arundinoideae</taxon>
        <taxon>Arundineae</taxon>
        <taxon>Arundo</taxon>
    </lineage>
</organism>
<dbReference type="EMBL" id="GBRH01283083">
    <property type="protein sequence ID" value="JAD14812.1"/>
    <property type="molecule type" value="Transcribed_RNA"/>
</dbReference>
<dbReference type="AlphaFoldDB" id="A0A0A8XSW3"/>
<proteinExistence type="predicted"/>
<accession>A0A0A8XSW3</accession>
<sequence length="31" mass="3483">MMSSPRSSKQNRPRCRSRKSRRGSKSSTSVG</sequence>
<evidence type="ECO:0000256" key="1">
    <source>
        <dbReference type="SAM" id="MobiDB-lite"/>
    </source>
</evidence>
<reference evidence="2" key="1">
    <citation type="submission" date="2014-09" db="EMBL/GenBank/DDBJ databases">
        <authorList>
            <person name="Magalhaes I.L.F."/>
            <person name="Oliveira U."/>
            <person name="Santos F.R."/>
            <person name="Vidigal T.H.D.A."/>
            <person name="Brescovit A.D."/>
            <person name="Santos A.J."/>
        </authorList>
    </citation>
    <scope>NUCLEOTIDE SEQUENCE</scope>
    <source>
        <tissue evidence="2">Shoot tissue taken approximately 20 cm above the soil surface</tissue>
    </source>
</reference>
<protein>
    <submittedName>
        <fullName evidence="2">Uncharacterized protein</fullName>
    </submittedName>
</protein>
<name>A0A0A8XSW3_ARUDO</name>
<feature type="region of interest" description="Disordered" evidence="1">
    <location>
        <begin position="1"/>
        <end position="31"/>
    </location>
</feature>
<evidence type="ECO:0000313" key="2">
    <source>
        <dbReference type="EMBL" id="JAD14812.1"/>
    </source>
</evidence>